<name>A0A9J6CK59_POLVA</name>
<keyword evidence="2" id="KW-1185">Reference proteome</keyword>
<organism evidence="1 2">
    <name type="scientific">Polypedilum vanderplanki</name>
    <name type="common">Sleeping chironomid midge</name>
    <dbReference type="NCBI Taxonomy" id="319348"/>
    <lineage>
        <taxon>Eukaryota</taxon>
        <taxon>Metazoa</taxon>
        <taxon>Ecdysozoa</taxon>
        <taxon>Arthropoda</taxon>
        <taxon>Hexapoda</taxon>
        <taxon>Insecta</taxon>
        <taxon>Pterygota</taxon>
        <taxon>Neoptera</taxon>
        <taxon>Endopterygota</taxon>
        <taxon>Diptera</taxon>
        <taxon>Nematocera</taxon>
        <taxon>Chironomoidea</taxon>
        <taxon>Chironomidae</taxon>
        <taxon>Chironominae</taxon>
        <taxon>Polypedilum</taxon>
        <taxon>Polypedilum</taxon>
    </lineage>
</organism>
<comment type="caution">
    <text evidence="1">The sequence shown here is derived from an EMBL/GenBank/DDBJ whole genome shotgun (WGS) entry which is preliminary data.</text>
</comment>
<dbReference type="AlphaFoldDB" id="A0A9J6CK59"/>
<gene>
    <name evidence="1" type="ORF">PVAND_011664</name>
</gene>
<evidence type="ECO:0000313" key="1">
    <source>
        <dbReference type="EMBL" id="KAG5682304.1"/>
    </source>
</evidence>
<accession>A0A9J6CK59</accession>
<protein>
    <submittedName>
        <fullName evidence="1">Uncharacterized protein</fullName>
    </submittedName>
</protein>
<sequence length="639" mass="75580">MPLTRSKRKSCDDEQIPTKIKSVELVKTNNRESLLRQKSTEQQNPHSQQDLNMKIQNTKNVNIPIAQTNPTQLFTQANPEQAIIMLKTIRKVLSKNFKNVKERLELDVTPNCLFDRKVCIETHNLKSSMMKASGNDSYTARTYLSEDRHYQFFHFVRHFIIGLGQFPGIDVCTQILQTLLSHKSNEVMQFSSVYIVSELYSLFRTIIHKFPPCQLRKEYLSMFLAPFTVVGFNEKKKIIPTVVDLIYDQIFTKERNDINKEKQNIDIDYGNDFNKNFYIWDVKFNEIPKFSKLSREDRLERLFLTLDLLLCILEHDLAIFMVKYSHKFGAATSSNMQKPLICSSVWENHESVVLVNNLIKKVVSVYITMNEMNYPKDKIKIISRFLSLIANIINMYEYTDTKINYPAYKNYTLDLSREIQKQVESSIRYSMNLYIKVIKNFRSSLLRMLLAHHLYTKISGENQQISLSIPFNAIHNRYLDHFSEFEDKEVTNNELYPVHTIKKELKKVKISRNNYLKLLLLYTEAVSSYYQLKNCVIEIKKEVDNREILTQLEDKFALTVFNKNDFLERVKNIDLNEKVLLRDIDIEYSNSIHVQLTKQECFFYRLELRNFLMLRKVVSQSENYLGTVMFNEWMEILRM</sequence>
<reference evidence="1" key="1">
    <citation type="submission" date="2021-03" db="EMBL/GenBank/DDBJ databases">
        <title>Chromosome level genome of the anhydrobiotic midge Polypedilum vanderplanki.</title>
        <authorList>
            <person name="Yoshida Y."/>
            <person name="Kikawada T."/>
            <person name="Gusev O."/>
        </authorList>
    </citation>
    <scope>NUCLEOTIDE SEQUENCE</scope>
    <source>
        <strain evidence="1">NIAS01</strain>
        <tissue evidence="1">Whole body or cell culture</tissue>
    </source>
</reference>
<dbReference type="Proteomes" id="UP001107558">
    <property type="component" value="Chromosome 1"/>
</dbReference>
<dbReference type="EMBL" id="JADBJN010000001">
    <property type="protein sequence ID" value="KAG5682304.1"/>
    <property type="molecule type" value="Genomic_DNA"/>
</dbReference>
<proteinExistence type="predicted"/>
<dbReference type="OrthoDB" id="7791692at2759"/>
<evidence type="ECO:0000313" key="2">
    <source>
        <dbReference type="Proteomes" id="UP001107558"/>
    </source>
</evidence>